<comment type="caution">
    <text evidence="3">The sequence shown here is derived from an EMBL/GenBank/DDBJ whole genome shotgun (WGS) entry which is preliminary data.</text>
</comment>
<evidence type="ECO:0008006" key="5">
    <source>
        <dbReference type="Google" id="ProtNLM"/>
    </source>
</evidence>
<name>A0ABN9V5T5_9DINO</name>
<accession>A0ABN9V5T5</accession>
<dbReference type="Pfam" id="PF00092">
    <property type="entry name" value="VWA"/>
    <property type="match status" value="1"/>
</dbReference>
<dbReference type="Gene3D" id="3.10.110.10">
    <property type="entry name" value="Ubiquitin Conjugating Enzyme"/>
    <property type="match status" value="1"/>
</dbReference>
<gene>
    <name evidence="3" type="ORF">PCOR1329_LOCUS54194</name>
</gene>
<dbReference type="CDD" id="cd00198">
    <property type="entry name" value="vWFA"/>
    <property type="match status" value="1"/>
</dbReference>
<dbReference type="PANTHER" id="PTHR24068">
    <property type="entry name" value="UBIQUITIN-CONJUGATING ENZYME E2"/>
    <property type="match status" value="1"/>
</dbReference>
<dbReference type="SMART" id="SM00212">
    <property type="entry name" value="UBCc"/>
    <property type="match status" value="1"/>
</dbReference>
<dbReference type="Gene3D" id="3.40.50.410">
    <property type="entry name" value="von Willebrand factor, type A domain"/>
    <property type="match status" value="1"/>
</dbReference>
<organism evidence="3 4">
    <name type="scientific">Prorocentrum cordatum</name>
    <dbReference type="NCBI Taxonomy" id="2364126"/>
    <lineage>
        <taxon>Eukaryota</taxon>
        <taxon>Sar</taxon>
        <taxon>Alveolata</taxon>
        <taxon>Dinophyceae</taxon>
        <taxon>Prorocentrales</taxon>
        <taxon>Prorocentraceae</taxon>
        <taxon>Prorocentrum</taxon>
    </lineage>
</organism>
<evidence type="ECO:0000313" key="3">
    <source>
        <dbReference type="EMBL" id="CAK0867199.1"/>
    </source>
</evidence>
<proteinExistence type="predicted"/>
<evidence type="ECO:0000259" key="2">
    <source>
        <dbReference type="PROSITE" id="PS50234"/>
    </source>
</evidence>
<dbReference type="Pfam" id="PF00179">
    <property type="entry name" value="UQ_con"/>
    <property type="match status" value="1"/>
</dbReference>
<dbReference type="Proteomes" id="UP001189429">
    <property type="component" value="Unassembled WGS sequence"/>
</dbReference>
<sequence>MESVLFRLWVHRRQASWLRPSKSTLWHGLEDAGDGFRCGNPLKLTSRLSEYADYGSNQSDTTPQVNLEHLTRYVGNSKQVSMTRLHCVKELFGTFVNRMQAYDFQADVGLVLFSTSASMVCKPTLITENFRDRVNQAEASGHTALYDAVDLAASALEEWRAAWRAVPGRAGNPALRVIVLSDGQDTKSRTVPWKLARRLQQADILLDAVHVGSNDMDDSLHAIAKSTGGYVFKPASVQEALRLHELEVVLHSPERPPLARRPPPITRAVDLRKFFAARYPADRADESAVPARRQPAQLEAPFVSLESAVRLLAAAGAGADAAGQAPEQPRQGGAARQRRLLREMRALMRAPHPNFDVYPCETDLGFWRLVLAMDQGADVFTPYAGGCWLMYVSFPEEYPERPPEVRFVTPICHTNTNAHGKICHSILGRNYTTDTPVSSILGSVYALVLTPDTEDAVDTALAFQSHEDPDGYRRKIAEHVQQNATARSRAEWRCQLEDSRNT</sequence>
<evidence type="ECO:0000313" key="4">
    <source>
        <dbReference type="Proteomes" id="UP001189429"/>
    </source>
</evidence>
<dbReference type="SUPFAM" id="SSF54495">
    <property type="entry name" value="UBC-like"/>
    <property type="match status" value="1"/>
</dbReference>
<feature type="domain" description="VWFA" evidence="2">
    <location>
        <begin position="69"/>
        <end position="250"/>
    </location>
</feature>
<dbReference type="SUPFAM" id="SSF53300">
    <property type="entry name" value="vWA-like"/>
    <property type="match status" value="1"/>
</dbReference>
<dbReference type="InterPro" id="IPR036465">
    <property type="entry name" value="vWFA_dom_sf"/>
</dbReference>
<keyword evidence="4" id="KW-1185">Reference proteome</keyword>
<reference evidence="3" key="1">
    <citation type="submission" date="2023-10" db="EMBL/GenBank/DDBJ databases">
        <authorList>
            <person name="Chen Y."/>
            <person name="Shah S."/>
            <person name="Dougan E. K."/>
            <person name="Thang M."/>
            <person name="Chan C."/>
        </authorList>
    </citation>
    <scope>NUCLEOTIDE SEQUENCE [LARGE SCALE GENOMIC DNA]</scope>
</reference>
<evidence type="ECO:0000259" key="1">
    <source>
        <dbReference type="PROSITE" id="PS50127"/>
    </source>
</evidence>
<dbReference type="InterPro" id="IPR000608">
    <property type="entry name" value="UBC"/>
</dbReference>
<feature type="domain" description="UBC core" evidence="1">
    <location>
        <begin position="335"/>
        <end position="485"/>
    </location>
</feature>
<dbReference type="EMBL" id="CAUYUJ010016617">
    <property type="protein sequence ID" value="CAK0867199.1"/>
    <property type="molecule type" value="Genomic_DNA"/>
</dbReference>
<dbReference type="InterPro" id="IPR002035">
    <property type="entry name" value="VWF_A"/>
</dbReference>
<dbReference type="InterPro" id="IPR016135">
    <property type="entry name" value="UBQ-conjugating_enzyme/RWD"/>
</dbReference>
<dbReference type="PROSITE" id="PS50127">
    <property type="entry name" value="UBC_2"/>
    <property type="match status" value="1"/>
</dbReference>
<protein>
    <recommendedName>
        <fullName evidence="5">UBC core domain-containing protein</fullName>
    </recommendedName>
</protein>
<dbReference type="PROSITE" id="PS50234">
    <property type="entry name" value="VWFA"/>
    <property type="match status" value="1"/>
</dbReference>